<dbReference type="Proteomes" id="UP000619238">
    <property type="component" value="Unassembled WGS sequence"/>
</dbReference>
<name>A0ABR7QC47_9FLAO</name>
<dbReference type="EMBL" id="JACGWS010000010">
    <property type="protein sequence ID" value="MBC8756145.1"/>
    <property type="molecule type" value="Genomic_DNA"/>
</dbReference>
<gene>
    <name evidence="2" type="ORF">H2O64_15825</name>
</gene>
<dbReference type="PROSITE" id="PS51257">
    <property type="entry name" value="PROKAR_LIPOPROTEIN"/>
    <property type="match status" value="1"/>
</dbReference>
<proteinExistence type="predicted"/>
<dbReference type="RefSeq" id="WP_187563188.1">
    <property type="nucleotide sequence ID" value="NZ_JACGWS010000010.1"/>
</dbReference>
<protein>
    <recommendedName>
        <fullName evidence="4">DUF3828 domain-containing protein</fullName>
    </recommendedName>
</protein>
<evidence type="ECO:0000313" key="2">
    <source>
        <dbReference type="EMBL" id="MBC8756145.1"/>
    </source>
</evidence>
<feature type="chain" id="PRO_5046541325" description="DUF3828 domain-containing protein" evidence="1">
    <location>
        <begin position="20"/>
        <end position="168"/>
    </location>
</feature>
<reference evidence="2 3" key="1">
    <citation type="submission" date="2020-07" db="EMBL/GenBank/DDBJ databases">
        <title>Description of Kordia aestuariivivens sp. nov., isolated from a tidal flat.</title>
        <authorList>
            <person name="Park S."/>
            <person name="Yoon J.-H."/>
        </authorList>
    </citation>
    <scope>NUCLEOTIDE SEQUENCE [LARGE SCALE GENOMIC DNA]</scope>
    <source>
        <strain evidence="2 3">YSTF-M3</strain>
    </source>
</reference>
<organism evidence="2 3">
    <name type="scientific">Kordia aestuariivivens</name>
    <dbReference type="NCBI Taxonomy" id="2759037"/>
    <lineage>
        <taxon>Bacteria</taxon>
        <taxon>Pseudomonadati</taxon>
        <taxon>Bacteroidota</taxon>
        <taxon>Flavobacteriia</taxon>
        <taxon>Flavobacteriales</taxon>
        <taxon>Flavobacteriaceae</taxon>
        <taxon>Kordia</taxon>
    </lineage>
</organism>
<sequence length="168" mass="19539">MKKLYYIFALVITSTLFIACQNSKGVAKAEDMGKYVFDVLKKMDNTSKDDYIKTIFTFEEVKEFGENNADKISERGRKEIANLEADKYNGRMESDYNRIKEAAEKNSIVWNAIEYSDYMYEDKEEDNVKGTKGEVLFKHNDVTYSVNVSSLIVDDKYRLIRLSRLAKK</sequence>
<evidence type="ECO:0000256" key="1">
    <source>
        <dbReference type="SAM" id="SignalP"/>
    </source>
</evidence>
<evidence type="ECO:0000313" key="3">
    <source>
        <dbReference type="Proteomes" id="UP000619238"/>
    </source>
</evidence>
<keyword evidence="3" id="KW-1185">Reference proteome</keyword>
<keyword evidence="1" id="KW-0732">Signal</keyword>
<feature type="signal peptide" evidence="1">
    <location>
        <begin position="1"/>
        <end position="19"/>
    </location>
</feature>
<comment type="caution">
    <text evidence="2">The sequence shown here is derived from an EMBL/GenBank/DDBJ whole genome shotgun (WGS) entry which is preliminary data.</text>
</comment>
<evidence type="ECO:0008006" key="4">
    <source>
        <dbReference type="Google" id="ProtNLM"/>
    </source>
</evidence>
<accession>A0ABR7QC47</accession>